<gene>
    <name evidence="2" type="ORF">Fcan01_20179</name>
</gene>
<dbReference type="Proteomes" id="UP000198287">
    <property type="component" value="Unassembled WGS sequence"/>
</dbReference>
<dbReference type="AlphaFoldDB" id="A0A226DJT2"/>
<proteinExistence type="predicted"/>
<sequence length="218" mass="24806">MEYHVVTVFTESEQVNSMRLLVTSITQLETCLKDKIEFLQKISDMVTSSESQADDVAILHEAENRLDKISGILADLKTNVANMQCQRNEVQFKIGLNYVYDAYHHNKMVAQEFQFLLRKWDLNRDESRTSPKTVGTITLGSVVLGTVIYLALQPTLPFAVPAAVLFMGCGMTSLYAYKPNSKGGNERPETNQDFRHEWESVVKSDQELDRVIHEIKND</sequence>
<keyword evidence="1" id="KW-0812">Transmembrane</keyword>
<name>A0A226DJT2_FOLCA</name>
<evidence type="ECO:0000313" key="2">
    <source>
        <dbReference type="EMBL" id="OXA45380.1"/>
    </source>
</evidence>
<evidence type="ECO:0000256" key="1">
    <source>
        <dbReference type="SAM" id="Phobius"/>
    </source>
</evidence>
<comment type="caution">
    <text evidence="2">The sequence shown here is derived from an EMBL/GenBank/DDBJ whole genome shotgun (WGS) entry which is preliminary data.</text>
</comment>
<protein>
    <submittedName>
        <fullName evidence="2">Uncharacterized protein</fullName>
    </submittedName>
</protein>
<keyword evidence="1" id="KW-1133">Transmembrane helix</keyword>
<dbReference type="EMBL" id="LNIX01000018">
    <property type="protein sequence ID" value="OXA45380.1"/>
    <property type="molecule type" value="Genomic_DNA"/>
</dbReference>
<feature type="transmembrane region" description="Helical" evidence="1">
    <location>
        <begin position="134"/>
        <end position="152"/>
    </location>
</feature>
<reference evidence="2 3" key="1">
    <citation type="submission" date="2015-12" db="EMBL/GenBank/DDBJ databases">
        <title>The genome of Folsomia candida.</title>
        <authorList>
            <person name="Faddeeva A."/>
            <person name="Derks M.F."/>
            <person name="Anvar Y."/>
            <person name="Smit S."/>
            <person name="Van Straalen N."/>
            <person name="Roelofs D."/>
        </authorList>
    </citation>
    <scope>NUCLEOTIDE SEQUENCE [LARGE SCALE GENOMIC DNA]</scope>
    <source>
        <strain evidence="2 3">VU population</strain>
        <tissue evidence="2">Whole body</tissue>
    </source>
</reference>
<evidence type="ECO:0000313" key="3">
    <source>
        <dbReference type="Proteomes" id="UP000198287"/>
    </source>
</evidence>
<organism evidence="2 3">
    <name type="scientific">Folsomia candida</name>
    <name type="common">Springtail</name>
    <dbReference type="NCBI Taxonomy" id="158441"/>
    <lineage>
        <taxon>Eukaryota</taxon>
        <taxon>Metazoa</taxon>
        <taxon>Ecdysozoa</taxon>
        <taxon>Arthropoda</taxon>
        <taxon>Hexapoda</taxon>
        <taxon>Collembola</taxon>
        <taxon>Entomobryomorpha</taxon>
        <taxon>Isotomoidea</taxon>
        <taxon>Isotomidae</taxon>
        <taxon>Proisotominae</taxon>
        <taxon>Folsomia</taxon>
    </lineage>
</organism>
<feature type="transmembrane region" description="Helical" evidence="1">
    <location>
        <begin position="158"/>
        <end position="177"/>
    </location>
</feature>
<keyword evidence="3" id="KW-1185">Reference proteome</keyword>
<keyword evidence="1" id="KW-0472">Membrane</keyword>
<accession>A0A226DJT2</accession>